<dbReference type="OrthoDB" id="164902at2759"/>
<organism evidence="13 14">
    <name type="scientific">Thanatephorus cucumeris (strain AG1-IA)</name>
    <name type="common">Rice sheath blight fungus</name>
    <name type="synonym">Rhizoctonia solani</name>
    <dbReference type="NCBI Taxonomy" id="983506"/>
    <lineage>
        <taxon>Eukaryota</taxon>
        <taxon>Fungi</taxon>
        <taxon>Dikarya</taxon>
        <taxon>Basidiomycota</taxon>
        <taxon>Agaricomycotina</taxon>
        <taxon>Agaricomycetes</taxon>
        <taxon>Cantharellales</taxon>
        <taxon>Ceratobasidiaceae</taxon>
        <taxon>Rhizoctonia</taxon>
        <taxon>Rhizoctonia solani AG-1</taxon>
    </lineage>
</organism>
<dbReference type="GO" id="GO:0045003">
    <property type="term" value="P:double-strand break repair via synthesis-dependent strand annealing"/>
    <property type="evidence" value="ECO:0007669"/>
    <property type="project" value="TreeGrafter"/>
</dbReference>
<evidence type="ECO:0000259" key="11">
    <source>
        <dbReference type="PROSITE" id="PS51192"/>
    </source>
</evidence>
<evidence type="ECO:0000256" key="5">
    <source>
        <dbReference type="ARBA" id="ARBA00022801"/>
    </source>
</evidence>
<proteinExistence type="inferred from homology"/>
<dbReference type="PANTHER" id="PTHR14025">
    <property type="entry name" value="FANCONI ANEMIA GROUP M FANCM FAMILY MEMBER"/>
    <property type="match status" value="1"/>
</dbReference>
<feature type="compositionally biased region" description="Polar residues" evidence="10">
    <location>
        <begin position="541"/>
        <end position="550"/>
    </location>
</feature>
<dbReference type="EMBL" id="AFRT01001050">
    <property type="protein sequence ID" value="ELU41478.1"/>
    <property type="molecule type" value="Genomic_DNA"/>
</dbReference>
<feature type="region of interest" description="Disordered" evidence="10">
    <location>
        <begin position="1335"/>
        <end position="1449"/>
    </location>
</feature>
<protein>
    <recommendedName>
        <fullName evidence="3">DNA helicase</fullName>
        <ecNumber evidence="3">3.6.4.12</ecNumber>
    </recommendedName>
</protein>
<dbReference type="GO" id="GO:0005634">
    <property type="term" value="C:nucleus"/>
    <property type="evidence" value="ECO:0007669"/>
    <property type="project" value="UniProtKB-SubCell"/>
</dbReference>
<dbReference type="InterPro" id="IPR001650">
    <property type="entry name" value="Helicase_C-like"/>
</dbReference>
<sequence length="1789" mass="196823">MKRCHESTIDGIPWPQPENTENMPNQVFKKRRMVHSDSWMLGSPSNNNVIPNTLDVYVVREHPASIPHDEKTTLKVTQSRIQRTTVIESGKEVTPESVHTGANIPSHGSCSQHQATLTNSHPLPTSVPDRQASVSGPASSSSKISRVAATHPLPRFAAHENSVRITQSRTSQQTRPSGSSPNLDSDQDDDSDNGSDEESDNEPGPDLGIQIDSDEKQRVENNYSEMNKLLGNLFLSRHRNRSNYPPVWRRQPYLFIRSPLHREDLYIRQADSPSYQAFGSTIADLAVWVQMSRDEARLELYSLVEDILKTEARCAADLIDDREPVAAPYSSPQLRPGFRERNTLVYQNSENCIYYFRVCENAMHTSNTLTFCTFSALQPGSSCAVLLNTPFSLYFQTRPAPEQNLGMQDFSDDVDYDMDSAFLAEIDAIEAAIEPVRATPAKPVVAKPTPNISRPFPTPNVSKSAAAPFTPAVPKAPPPASNRPAFRPSGRSTSSTGPSVSSIRNAVRSALVASQTGSQPSTTNSTFILYHQTGSSALSEITADSQNNSPRPAPEASDPITDIIGKTPTRRASFDSIPSPSPGRKRAISVHSSDDYSCYDIPEDALDEIEEIAESALTGRSGSLASNATRQMNLFGGVAPQTPGASGTGARGFASSAIASARRTVSKNDGLFGRPHHRQQTKSWDYVKAAEAIKSQKGKGRARDSEGEDDEELEQFPDFTAPLEVSGGFILPAVIFQANDVIYSQSTKMQCKPDPKTIENWIFPLNKEKRDYQYNIISRSLFDNTLVSLPTGLGKTFIAGSVMLNFYTWFPTGKVVFVAPTKPLVAQQIEACHESCGIPGRDAIELTGTVTKNLRRRAWEEKRVFYMTPQTFFNDLKDGTCDAEDIVLVVIGRLSSHRATGSYAYVTIVHYLMARNPHHRILALSATPGKNSETVQSIVDGLHISRIEIRDENSMDLQKYIFKKTDMDTQPLLKTVQTAGCCNNADPETMNAYRATAEITSAMHTKDKNKMRVLHPLKSLAVLARAMGYLVECSVAMCERVLKDFYESGGKQHQSTWNKNTEFQATLNQISKYRLEGAGMGSATRFPPHPKMEKLNEILVGHFDTPDANETRVMVFTNFRESVDEIVAHLNSNESGKIKAHRFIGQAGGKGGDKGMSQKEQLGAIKRFKSGEFNVLVATSIGEEGLDIGEIDLIVCYDAQKAPVRMLQRVGRTGRKREGKVVVLLAEIREERNWEKAKESYRDVQQAIIDGSSIELFNDAARMVPEGVQPQCIEKRLDIEPYDREVHGDLTGKRLRTKAEGSTGAKKRKRNSDVARNVPEGALLGFITAANLTVRKKNSKKKATTSRADGLDSDDDAIEAGVFGSPDRTLDLDDDEDTPAHKRTTKAKTPATRPKPKPRKSTTAAEDSSEPLTLSQPAPTSPKKTRRTKSTPSTTSKRSFSTNTHNTEADMDVVGDTLVLTSSDAPLKSSPLLKSRPAQPMPFPLGRKPVAPPSSPIAFSLNIKVGPSGDSKDETHLASGTKDDFSLLLSDSDIEILDPTPPRMPSPQLVIDNSTHTSPLPNHNGKNTTITFTSPASPRLDPPTDSPDRSFPLRPAGRSTRMTILDSSPLGSPSMSQRGGSGEPSTPPRRRIRRGRPPSPEAEEAEVRQDVRKKGKKTKRSILEKNRFLETEAQFSGSEDSNASFDPAGLENDYDREFVRTSPLTQVPADYNQQQYYVQSLMTQVPGGSGPRFATGPVRYNAYLALGNKRREGVSSSPVRVSQSQYVNDSFVVDDEEEIEYEEKSSDLD</sequence>
<reference evidence="13 14" key="1">
    <citation type="journal article" date="2013" name="Nat. Commun.">
        <title>The evolution and pathogenic mechanisms of the rice sheath blight pathogen.</title>
        <authorList>
            <person name="Zheng A."/>
            <person name="Lin R."/>
            <person name="Xu L."/>
            <person name="Qin P."/>
            <person name="Tang C."/>
            <person name="Ai P."/>
            <person name="Zhang D."/>
            <person name="Liu Y."/>
            <person name="Sun Z."/>
            <person name="Feng H."/>
            <person name="Wang Y."/>
            <person name="Chen Y."/>
            <person name="Liang X."/>
            <person name="Fu R."/>
            <person name="Li Q."/>
            <person name="Zhang J."/>
            <person name="Yu X."/>
            <person name="Xie Z."/>
            <person name="Ding L."/>
            <person name="Guan P."/>
            <person name="Tang J."/>
            <person name="Liang Y."/>
            <person name="Wang S."/>
            <person name="Deng Q."/>
            <person name="Li S."/>
            <person name="Zhu J."/>
            <person name="Wang L."/>
            <person name="Liu H."/>
            <person name="Li P."/>
        </authorList>
    </citation>
    <scope>NUCLEOTIDE SEQUENCE [LARGE SCALE GENOMIC DNA]</scope>
    <source>
        <strain evidence="14">AG-1 IA</strain>
    </source>
</reference>
<evidence type="ECO:0000256" key="2">
    <source>
        <dbReference type="ARBA" id="ARBA00009889"/>
    </source>
</evidence>
<comment type="subcellular location">
    <subcellularLocation>
        <location evidence="1">Nucleus</location>
    </subcellularLocation>
</comment>
<feature type="region of interest" description="Disordered" evidence="10">
    <location>
        <begin position="1536"/>
        <end position="1696"/>
    </location>
</feature>
<feature type="compositionally biased region" description="Polar residues" evidence="10">
    <location>
        <begin position="1551"/>
        <end position="1576"/>
    </location>
</feature>
<feature type="compositionally biased region" description="Basic residues" evidence="10">
    <location>
        <begin position="1335"/>
        <end position="1344"/>
    </location>
</feature>
<keyword evidence="6" id="KW-0347">Helicase</keyword>
<dbReference type="CDD" id="cd18033">
    <property type="entry name" value="DEXDc_FANCM"/>
    <property type="match status" value="1"/>
</dbReference>
<evidence type="ECO:0000256" key="7">
    <source>
        <dbReference type="ARBA" id="ARBA00022840"/>
    </source>
</evidence>
<dbReference type="InterPro" id="IPR027417">
    <property type="entry name" value="P-loop_NTPase"/>
</dbReference>
<feature type="region of interest" description="Disordered" evidence="10">
    <location>
        <begin position="86"/>
        <end position="212"/>
    </location>
</feature>
<feature type="compositionally biased region" description="Basic and acidic residues" evidence="10">
    <location>
        <begin position="1661"/>
        <end position="1670"/>
    </location>
</feature>
<comment type="catalytic activity">
    <reaction evidence="9">
        <text>ATP + H2O = ADP + phosphate + H(+)</text>
        <dbReference type="Rhea" id="RHEA:13065"/>
        <dbReference type="ChEBI" id="CHEBI:15377"/>
        <dbReference type="ChEBI" id="CHEBI:15378"/>
        <dbReference type="ChEBI" id="CHEBI:30616"/>
        <dbReference type="ChEBI" id="CHEBI:43474"/>
        <dbReference type="ChEBI" id="CHEBI:456216"/>
        <dbReference type="EC" id="3.6.4.12"/>
    </reaction>
</comment>
<evidence type="ECO:0000313" key="13">
    <source>
        <dbReference type="EMBL" id="ELU41478.1"/>
    </source>
</evidence>
<dbReference type="FunFam" id="3.40.50.300:FF:000861">
    <property type="entry name" value="Fanconi anemia, complementation group M"/>
    <property type="match status" value="1"/>
</dbReference>
<evidence type="ECO:0000313" key="14">
    <source>
        <dbReference type="Proteomes" id="UP000011668"/>
    </source>
</evidence>
<keyword evidence="7" id="KW-0067">ATP-binding</keyword>
<feature type="compositionally biased region" description="Low complexity" evidence="10">
    <location>
        <begin position="133"/>
        <end position="145"/>
    </location>
</feature>
<keyword evidence="14" id="KW-1185">Reference proteome</keyword>
<dbReference type="GO" id="GO:0009378">
    <property type="term" value="F:four-way junction helicase activity"/>
    <property type="evidence" value="ECO:0007669"/>
    <property type="project" value="TreeGrafter"/>
</dbReference>
<accession>L8WXH4</accession>
<evidence type="ECO:0000256" key="10">
    <source>
        <dbReference type="SAM" id="MobiDB-lite"/>
    </source>
</evidence>
<dbReference type="SMART" id="SM00487">
    <property type="entry name" value="DEXDc"/>
    <property type="match status" value="1"/>
</dbReference>
<comment type="caution">
    <text evidence="13">The sequence shown here is derived from an EMBL/GenBank/DDBJ whole genome shotgun (WGS) entry which is preliminary data.</text>
</comment>
<evidence type="ECO:0000256" key="9">
    <source>
        <dbReference type="ARBA" id="ARBA00047995"/>
    </source>
</evidence>
<dbReference type="InterPro" id="IPR014001">
    <property type="entry name" value="Helicase_ATP-bd"/>
</dbReference>
<keyword evidence="8" id="KW-0539">Nucleus</keyword>
<feature type="compositionally biased region" description="Low complexity" evidence="10">
    <location>
        <begin position="1430"/>
        <end position="1442"/>
    </location>
</feature>
<dbReference type="PROSITE" id="PS51192">
    <property type="entry name" value="HELICASE_ATP_BIND_1"/>
    <property type="match status" value="1"/>
</dbReference>
<feature type="region of interest" description="Disordered" evidence="10">
    <location>
        <begin position="1288"/>
        <end position="1316"/>
    </location>
</feature>
<dbReference type="SUPFAM" id="SSF52540">
    <property type="entry name" value="P-loop containing nucleoside triphosphate hydrolases"/>
    <property type="match status" value="1"/>
</dbReference>
<keyword evidence="5" id="KW-0378">Hydrolase</keyword>
<dbReference type="HOGENOM" id="CLU_002513_5_0_1"/>
<evidence type="ECO:0000256" key="1">
    <source>
        <dbReference type="ARBA" id="ARBA00004123"/>
    </source>
</evidence>
<feature type="region of interest" description="Disordered" evidence="10">
    <location>
        <begin position="541"/>
        <end position="590"/>
    </location>
</feature>
<dbReference type="PROSITE" id="PS51194">
    <property type="entry name" value="HELICASE_CTER"/>
    <property type="match status" value="1"/>
</dbReference>
<feature type="compositionally biased region" description="Polar residues" evidence="10">
    <location>
        <begin position="106"/>
        <end position="123"/>
    </location>
</feature>
<feature type="compositionally biased region" description="Low complexity" evidence="10">
    <location>
        <begin position="487"/>
        <end position="501"/>
    </location>
</feature>
<evidence type="ECO:0000256" key="4">
    <source>
        <dbReference type="ARBA" id="ARBA00022741"/>
    </source>
</evidence>
<dbReference type="GO" id="GO:0000400">
    <property type="term" value="F:four-way junction DNA binding"/>
    <property type="evidence" value="ECO:0007669"/>
    <property type="project" value="TreeGrafter"/>
</dbReference>
<dbReference type="CDD" id="cd18801">
    <property type="entry name" value="SF2_C_FANCM_Hef"/>
    <property type="match status" value="1"/>
</dbReference>
<dbReference type="GO" id="GO:0036297">
    <property type="term" value="P:interstrand cross-link repair"/>
    <property type="evidence" value="ECO:0007669"/>
    <property type="project" value="TreeGrafter"/>
</dbReference>
<comment type="similarity">
    <text evidence="2">Belongs to the DEAD box helicase family. DEAH subfamily. FANCM sub-subfamily.</text>
</comment>
<dbReference type="GO" id="GO:0016787">
    <property type="term" value="F:hydrolase activity"/>
    <property type="evidence" value="ECO:0007669"/>
    <property type="project" value="UniProtKB-KW"/>
</dbReference>
<dbReference type="GO" id="GO:0043138">
    <property type="term" value="F:3'-5' DNA helicase activity"/>
    <property type="evidence" value="ECO:0007669"/>
    <property type="project" value="TreeGrafter"/>
</dbReference>
<feature type="region of interest" description="Disordered" evidence="10">
    <location>
        <begin position="448"/>
        <end position="501"/>
    </location>
</feature>
<feature type="region of interest" description="Disordered" evidence="10">
    <location>
        <begin position="1"/>
        <end position="22"/>
    </location>
</feature>
<dbReference type="InterPro" id="IPR044749">
    <property type="entry name" value="FANCM_DEXDc"/>
</dbReference>
<dbReference type="Gene3D" id="3.40.50.300">
    <property type="entry name" value="P-loop containing nucleotide triphosphate hydrolases"/>
    <property type="match status" value="2"/>
</dbReference>
<dbReference type="EC" id="3.6.4.12" evidence="3"/>
<dbReference type="PANTHER" id="PTHR14025:SF20">
    <property type="entry name" value="FANCONI ANEMIA GROUP M PROTEIN"/>
    <property type="match status" value="1"/>
</dbReference>
<dbReference type="GO" id="GO:0005524">
    <property type="term" value="F:ATP binding"/>
    <property type="evidence" value="ECO:0007669"/>
    <property type="project" value="UniProtKB-KW"/>
</dbReference>
<evidence type="ECO:0000256" key="6">
    <source>
        <dbReference type="ARBA" id="ARBA00022806"/>
    </source>
</evidence>
<dbReference type="Pfam" id="PF00270">
    <property type="entry name" value="DEAD"/>
    <property type="match status" value="1"/>
</dbReference>
<evidence type="ECO:0000259" key="12">
    <source>
        <dbReference type="PROSITE" id="PS51194"/>
    </source>
</evidence>
<dbReference type="Pfam" id="PF00271">
    <property type="entry name" value="Helicase_C"/>
    <property type="match status" value="1"/>
</dbReference>
<feature type="compositionally biased region" description="Polar residues" evidence="10">
    <location>
        <begin position="1673"/>
        <end position="1684"/>
    </location>
</feature>
<keyword evidence="4" id="KW-0547">Nucleotide-binding</keyword>
<name>L8WXH4_THACA</name>
<evidence type="ECO:0000256" key="8">
    <source>
        <dbReference type="ARBA" id="ARBA00023242"/>
    </source>
</evidence>
<feature type="compositionally biased region" description="Polar residues" evidence="10">
    <location>
        <begin position="1600"/>
        <end position="1618"/>
    </location>
</feature>
<gene>
    <name evidence="13" type="ORF">AG1IA_04490</name>
</gene>
<feature type="domain" description="Helicase C-terminal" evidence="12">
    <location>
        <begin position="1094"/>
        <end position="1260"/>
    </location>
</feature>
<dbReference type="SMART" id="SM00490">
    <property type="entry name" value="HELICc"/>
    <property type="match status" value="1"/>
</dbReference>
<feature type="compositionally biased region" description="Polar residues" evidence="10">
    <location>
        <begin position="163"/>
        <end position="178"/>
    </location>
</feature>
<feature type="compositionally biased region" description="Acidic residues" evidence="10">
    <location>
        <begin position="185"/>
        <end position="203"/>
    </location>
</feature>
<dbReference type="Proteomes" id="UP000011668">
    <property type="component" value="Unassembled WGS sequence"/>
</dbReference>
<dbReference type="STRING" id="983506.L8WXH4"/>
<evidence type="ECO:0000256" key="3">
    <source>
        <dbReference type="ARBA" id="ARBA00012551"/>
    </source>
</evidence>
<feature type="domain" description="Helicase ATP-binding" evidence="11">
    <location>
        <begin position="776"/>
        <end position="946"/>
    </location>
</feature>
<dbReference type="InterPro" id="IPR011545">
    <property type="entry name" value="DEAD/DEAH_box_helicase_dom"/>
</dbReference>